<keyword evidence="6" id="KW-1185">Reference proteome</keyword>
<evidence type="ECO:0000313" key="7">
    <source>
        <dbReference type="WBParaSite" id="ECPE_0001043001-mRNA-1"/>
    </source>
</evidence>
<dbReference type="GO" id="GO:0140664">
    <property type="term" value="F:ATP-dependent DNA damage sensor activity"/>
    <property type="evidence" value="ECO:0007669"/>
    <property type="project" value="InterPro"/>
</dbReference>
<keyword evidence="3" id="KW-0238">DNA-binding</keyword>
<dbReference type="PANTHER" id="PTHR11361">
    <property type="entry name" value="DNA MISMATCH REPAIR PROTEIN MUTS FAMILY MEMBER"/>
    <property type="match status" value="1"/>
</dbReference>
<protein>
    <submittedName>
        <fullName evidence="7">DNA_MISMATCH_REPAIR_2 domain-containing protein</fullName>
    </submittedName>
</protein>
<keyword evidence="1" id="KW-0547">Nucleotide-binding</keyword>
<dbReference type="InterPro" id="IPR027417">
    <property type="entry name" value="P-loop_NTPase"/>
</dbReference>
<sequence>MVTMKEKIRKTLVGCMNLSYLKQIAYIQILAQIGALVPADSAVLPIVDRLFYHTCGEDDLNSNESSFTKDVSTVSFIQHSLGDCHSCSPFN</sequence>
<evidence type="ECO:0000313" key="5">
    <source>
        <dbReference type="EMBL" id="VDP86985.1"/>
    </source>
</evidence>
<dbReference type="Pfam" id="PF00488">
    <property type="entry name" value="MutS_V"/>
    <property type="match status" value="1"/>
</dbReference>
<dbReference type="PANTHER" id="PTHR11361:SF34">
    <property type="entry name" value="DNA MISMATCH REPAIR PROTEIN MSH1, MITOCHONDRIAL"/>
    <property type="match status" value="1"/>
</dbReference>
<dbReference type="WBParaSite" id="ECPE_0001043001-mRNA-1">
    <property type="protein sequence ID" value="ECPE_0001043001-mRNA-1"/>
    <property type="gene ID" value="ECPE_0001043001"/>
</dbReference>
<evidence type="ECO:0000256" key="3">
    <source>
        <dbReference type="ARBA" id="ARBA00023125"/>
    </source>
</evidence>
<organism evidence="7">
    <name type="scientific">Echinostoma caproni</name>
    <dbReference type="NCBI Taxonomy" id="27848"/>
    <lineage>
        <taxon>Eukaryota</taxon>
        <taxon>Metazoa</taxon>
        <taxon>Spiralia</taxon>
        <taxon>Lophotrochozoa</taxon>
        <taxon>Platyhelminthes</taxon>
        <taxon>Trematoda</taxon>
        <taxon>Digenea</taxon>
        <taxon>Plagiorchiida</taxon>
        <taxon>Echinostomata</taxon>
        <taxon>Echinostomatoidea</taxon>
        <taxon>Echinostomatidae</taxon>
        <taxon>Echinostoma</taxon>
    </lineage>
</organism>
<evidence type="ECO:0000256" key="1">
    <source>
        <dbReference type="ARBA" id="ARBA00022741"/>
    </source>
</evidence>
<dbReference type="Gene3D" id="3.40.50.300">
    <property type="entry name" value="P-loop containing nucleotide triphosphate hydrolases"/>
    <property type="match status" value="1"/>
</dbReference>
<dbReference type="InterPro" id="IPR045076">
    <property type="entry name" value="MutS"/>
</dbReference>
<keyword evidence="2" id="KW-0067">ATP-binding</keyword>
<gene>
    <name evidence="5" type="ORF">ECPE_LOCUS10397</name>
</gene>
<evidence type="ECO:0000259" key="4">
    <source>
        <dbReference type="Pfam" id="PF00488"/>
    </source>
</evidence>
<feature type="domain" description="DNA mismatch repair proteins mutS family" evidence="4">
    <location>
        <begin position="19"/>
        <end position="80"/>
    </location>
</feature>
<reference evidence="5 6" key="2">
    <citation type="submission" date="2018-11" db="EMBL/GenBank/DDBJ databases">
        <authorList>
            <consortium name="Pathogen Informatics"/>
        </authorList>
    </citation>
    <scope>NUCLEOTIDE SEQUENCE [LARGE SCALE GENOMIC DNA]</scope>
    <source>
        <strain evidence="5 6">Egypt</strain>
    </source>
</reference>
<dbReference type="AlphaFoldDB" id="A0A183ATW3"/>
<evidence type="ECO:0000256" key="2">
    <source>
        <dbReference type="ARBA" id="ARBA00022840"/>
    </source>
</evidence>
<dbReference type="GO" id="GO:0030983">
    <property type="term" value="F:mismatched DNA binding"/>
    <property type="evidence" value="ECO:0007669"/>
    <property type="project" value="InterPro"/>
</dbReference>
<dbReference type="InterPro" id="IPR000432">
    <property type="entry name" value="DNA_mismatch_repair_MutS_C"/>
</dbReference>
<dbReference type="OrthoDB" id="276261at2759"/>
<dbReference type="EMBL" id="UZAN01049007">
    <property type="protein sequence ID" value="VDP86985.1"/>
    <property type="molecule type" value="Genomic_DNA"/>
</dbReference>
<proteinExistence type="predicted"/>
<reference evidence="7" key="1">
    <citation type="submission" date="2016-06" db="UniProtKB">
        <authorList>
            <consortium name="WormBaseParasite"/>
        </authorList>
    </citation>
    <scope>IDENTIFICATION</scope>
</reference>
<accession>A0A183ATW3</accession>
<name>A0A183ATW3_9TREM</name>
<dbReference type="GO" id="GO:0005524">
    <property type="term" value="F:ATP binding"/>
    <property type="evidence" value="ECO:0007669"/>
    <property type="project" value="UniProtKB-KW"/>
</dbReference>
<dbReference type="GO" id="GO:0006298">
    <property type="term" value="P:mismatch repair"/>
    <property type="evidence" value="ECO:0007669"/>
    <property type="project" value="InterPro"/>
</dbReference>
<dbReference type="Proteomes" id="UP000272942">
    <property type="component" value="Unassembled WGS sequence"/>
</dbReference>
<evidence type="ECO:0000313" key="6">
    <source>
        <dbReference type="Proteomes" id="UP000272942"/>
    </source>
</evidence>